<dbReference type="EMBL" id="JADFTS010000004">
    <property type="protein sequence ID" value="KAF9610525.1"/>
    <property type="molecule type" value="Genomic_DNA"/>
</dbReference>
<feature type="compositionally biased region" description="Polar residues" evidence="1">
    <location>
        <begin position="429"/>
        <end position="438"/>
    </location>
</feature>
<reference evidence="3 4" key="1">
    <citation type="submission" date="2020-10" db="EMBL/GenBank/DDBJ databases">
        <title>The Coptis chinensis genome and diversification of protoberbering-type alkaloids.</title>
        <authorList>
            <person name="Wang B."/>
            <person name="Shu S."/>
            <person name="Song C."/>
            <person name="Liu Y."/>
        </authorList>
    </citation>
    <scope>NUCLEOTIDE SEQUENCE [LARGE SCALE GENOMIC DNA]</scope>
    <source>
        <strain evidence="3">HL-2020</strain>
        <tissue evidence="3">Leaf</tissue>
    </source>
</reference>
<accession>A0A835LWV8</accession>
<keyword evidence="4" id="KW-1185">Reference proteome</keyword>
<evidence type="ECO:0000313" key="3">
    <source>
        <dbReference type="EMBL" id="KAF9610525.1"/>
    </source>
</evidence>
<gene>
    <name evidence="3" type="ORF">IFM89_022805</name>
</gene>
<dbReference type="NCBIfam" id="TIGR01640">
    <property type="entry name" value="F_box_assoc_1"/>
    <property type="match status" value="1"/>
</dbReference>
<dbReference type="InterPro" id="IPR013187">
    <property type="entry name" value="F-box-assoc_dom_typ3"/>
</dbReference>
<dbReference type="InterPro" id="IPR017451">
    <property type="entry name" value="F-box-assoc_interact_dom"/>
</dbReference>
<feature type="region of interest" description="Disordered" evidence="1">
    <location>
        <begin position="419"/>
        <end position="485"/>
    </location>
</feature>
<dbReference type="Proteomes" id="UP000631114">
    <property type="component" value="Unassembled WGS sequence"/>
</dbReference>
<sequence>MLYNTNELFMRTKLEQAELQQAMELHSRKLMGLHLFDGNKHHRRNLSIGTGSVPSPIHSHTYVNQNFMIPTSSPGQSSPMTQIDNCAVNCATSLSLSTIDDNVSKPQTELDRGDKDTEENSKHGDNNTHVRVDVETLTEVRWACKACLEEIKEDERAMVNIYEAKLPTPLRQIHSCHGLVFSCRPPYFVSNPITGEHGVVPKPPMSELEALVTGFGYDSVYEVFKVIRILEVLEGNKCCTSAEVFNFGYGKWRCIRKVQYNYNKKNVNVFLNGALHWIGSPCENRDSDVIISFNLDTEEFHPLPLPKFCLGTENFSLYLSVLGGRLHLVHTLNRKHIKVWVMKKGNSAHQGGLLGIAKKALARKGIELKHRLSNITNSKSQLAALAMGIRLSNHLRPPFRLRLLSQQTQLRVPNQPFGLRRASKKNPVHDSSMTSALTNPVGGPENEGCVAVVSNDGGPMNVKKIKNTGPGPTQGQGRGRGRNRS</sequence>
<feature type="domain" description="F-box associated beta-propeller type 3" evidence="2">
    <location>
        <begin position="159"/>
        <end position="344"/>
    </location>
</feature>
<proteinExistence type="predicted"/>
<dbReference type="Pfam" id="PF08268">
    <property type="entry name" value="FBA_3"/>
    <property type="match status" value="1"/>
</dbReference>
<dbReference type="OrthoDB" id="1894463at2759"/>
<feature type="region of interest" description="Disordered" evidence="1">
    <location>
        <begin position="101"/>
        <end position="129"/>
    </location>
</feature>
<evidence type="ECO:0000256" key="1">
    <source>
        <dbReference type="SAM" id="MobiDB-lite"/>
    </source>
</evidence>
<dbReference type="PANTHER" id="PTHR35546">
    <property type="entry name" value="F-BOX PROTEIN INTERACTION DOMAIN PROTEIN-RELATED"/>
    <property type="match status" value="1"/>
</dbReference>
<dbReference type="AlphaFoldDB" id="A0A835LWV8"/>
<dbReference type="InterPro" id="IPR055290">
    <property type="entry name" value="At3g26010-like"/>
</dbReference>
<dbReference type="PANTHER" id="PTHR35546:SF9">
    <property type="entry name" value="F-BOX ASSOCIATED DOMAIN-CONTAINING PROTEIN"/>
    <property type="match status" value="1"/>
</dbReference>
<evidence type="ECO:0000313" key="4">
    <source>
        <dbReference type="Proteomes" id="UP000631114"/>
    </source>
</evidence>
<comment type="caution">
    <text evidence="3">The sequence shown here is derived from an EMBL/GenBank/DDBJ whole genome shotgun (WGS) entry which is preliminary data.</text>
</comment>
<evidence type="ECO:0000259" key="2">
    <source>
        <dbReference type="Pfam" id="PF08268"/>
    </source>
</evidence>
<name>A0A835LWV8_9MAGN</name>
<protein>
    <recommendedName>
        <fullName evidence="2">F-box associated beta-propeller type 3 domain-containing protein</fullName>
    </recommendedName>
</protein>
<feature type="compositionally biased region" description="Basic and acidic residues" evidence="1">
    <location>
        <begin position="108"/>
        <end position="129"/>
    </location>
</feature>
<organism evidence="3 4">
    <name type="scientific">Coptis chinensis</name>
    <dbReference type="NCBI Taxonomy" id="261450"/>
    <lineage>
        <taxon>Eukaryota</taxon>
        <taxon>Viridiplantae</taxon>
        <taxon>Streptophyta</taxon>
        <taxon>Embryophyta</taxon>
        <taxon>Tracheophyta</taxon>
        <taxon>Spermatophyta</taxon>
        <taxon>Magnoliopsida</taxon>
        <taxon>Ranunculales</taxon>
        <taxon>Ranunculaceae</taxon>
        <taxon>Coptidoideae</taxon>
        <taxon>Coptis</taxon>
    </lineage>
</organism>